<feature type="coiled-coil region" evidence="1">
    <location>
        <begin position="36"/>
        <end position="63"/>
    </location>
</feature>
<proteinExistence type="predicted"/>
<evidence type="ECO:0000313" key="3">
    <source>
        <dbReference type="Proteomes" id="UP000533533"/>
    </source>
</evidence>
<evidence type="ECO:0000256" key="1">
    <source>
        <dbReference type="SAM" id="Coils"/>
    </source>
</evidence>
<sequence>MNNVTDINAEGRELSVREQAELEVRQENARKGKDALKVKLRALAAAENVVANLKREIDDLEASIADGSF</sequence>
<comment type="caution">
    <text evidence="2">The sequence shown here is derived from an EMBL/GenBank/DDBJ whole genome shotgun (WGS) entry which is preliminary data.</text>
</comment>
<dbReference type="RefSeq" id="WP_110384511.1">
    <property type="nucleotide sequence ID" value="NZ_JACHVZ010000007.1"/>
</dbReference>
<protein>
    <submittedName>
        <fullName evidence="2">Uncharacterized protein</fullName>
    </submittedName>
</protein>
<keyword evidence="1" id="KW-0175">Coiled coil</keyword>
<gene>
    <name evidence="2" type="ORF">FHX59_002800</name>
</gene>
<keyword evidence="3" id="KW-1185">Reference proteome</keyword>
<accession>A0ABR6FMV3</accession>
<evidence type="ECO:0000313" key="2">
    <source>
        <dbReference type="EMBL" id="MBB2928378.1"/>
    </source>
</evidence>
<reference evidence="2 3" key="1">
    <citation type="submission" date="2020-08" db="EMBL/GenBank/DDBJ databases">
        <title>Genomic Encyclopedia of Type Strains, Phase IV (KMG-V): Genome sequencing to study the core and pangenomes of soil and plant-associated prokaryotes.</title>
        <authorList>
            <person name="Whitman W."/>
        </authorList>
    </citation>
    <scope>NUCLEOTIDE SEQUENCE [LARGE SCALE GENOMIC DNA]</scope>
    <source>
        <strain evidence="2 3">SRMrh-85</strain>
    </source>
</reference>
<name>A0ABR6FMV3_9BURK</name>
<dbReference type="EMBL" id="JACHVZ010000007">
    <property type="protein sequence ID" value="MBB2928378.1"/>
    <property type="molecule type" value="Genomic_DNA"/>
</dbReference>
<organism evidence="2 3">
    <name type="scientific">Paraburkholderia silvatlantica</name>
    <dbReference type="NCBI Taxonomy" id="321895"/>
    <lineage>
        <taxon>Bacteria</taxon>
        <taxon>Pseudomonadati</taxon>
        <taxon>Pseudomonadota</taxon>
        <taxon>Betaproteobacteria</taxon>
        <taxon>Burkholderiales</taxon>
        <taxon>Burkholderiaceae</taxon>
        <taxon>Paraburkholderia</taxon>
    </lineage>
</organism>
<dbReference type="Proteomes" id="UP000533533">
    <property type="component" value="Unassembled WGS sequence"/>
</dbReference>